<keyword evidence="1" id="KW-0472">Membrane</keyword>
<feature type="transmembrane region" description="Helical" evidence="1">
    <location>
        <begin position="6"/>
        <end position="28"/>
    </location>
</feature>
<accession>A0ABS9NNS2</accession>
<name>A0ABS9NNS2_9NEIS</name>
<evidence type="ECO:0000313" key="3">
    <source>
        <dbReference type="Proteomes" id="UP001298424"/>
    </source>
</evidence>
<feature type="transmembrane region" description="Helical" evidence="1">
    <location>
        <begin position="61"/>
        <end position="83"/>
    </location>
</feature>
<keyword evidence="1" id="KW-1133">Transmembrane helix</keyword>
<gene>
    <name evidence="2" type="ORF">MB824_04490</name>
</gene>
<dbReference type="RefSeq" id="WP_238746332.1">
    <property type="nucleotide sequence ID" value="NZ_JAKOOW010000018.1"/>
</dbReference>
<feature type="transmembrane region" description="Helical" evidence="1">
    <location>
        <begin position="35"/>
        <end position="55"/>
    </location>
</feature>
<keyword evidence="1" id="KW-0812">Transmembrane</keyword>
<evidence type="ECO:0000256" key="1">
    <source>
        <dbReference type="SAM" id="Phobius"/>
    </source>
</evidence>
<comment type="caution">
    <text evidence="2">The sequence shown here is derived from an EMBL/GenBank/DDBJ whole genome shotgun (WGS) entry which is preliminary data.</text>
</comment>
<evidence type="ECO:0000313" key="2">
    <source>
        <dbReference type="EMBL" id="MCG6503756.1"/>
    </source>
</evidence>
<dbReference type="Proteomes" id="UP001298424">
    <property type="component" value="Unassembled WGS sequence"/>
</dbReference>
<sequence length="189" mass="21733">MSPHLFSALMCLTGALFILANFYILLALRRGKGTSFVPFFGALLWCAGISGIQKQHDISDYWYAAALLDIGIWLLPAMVWAHLDNAWQHSSFRRVAQFVRDDGGTHYCLSFYRNGDAVLLYQESDRRGSRLWHWERTGRQWHISSLDCKITAEQQGSRLVFADHAAQQDNMFQHIIGFEYIIGQTFVQK</sequence>
<organism evidence="2 3">
    <name type="scientific">Kingella pumchi</name>
    <dbReference type="NCBI Taxonomy" id="2779506"/>
    <lineage>
        <taxon>Bacteria</taxon>
        <taxon>Pseudomonadati</taxon>
        <taxon>Pseudomonadota</taxon>
        <taxon>Betaproteobacteria</taxon>
        <taxon>Neisseriales</taxon>
        <taxon>Neisseriaceae</taxon>
        <taxon>Kingella</taxon>
    </lineage>
</organism>
<protein>
    <submittedName>
        <fullName evidence="2">Uncharacterized protein</fullName>
    </submittedName>
</protein>
<reference evidence="2 3" key="1">
    <citation type="submission" date="2022-02" db="EMBL/GenBank/DDBJ databases">
        <title>Genome sequence data of Kingella unionensis sp. nov. strain CICC 24913 (CCUG 75125).</title>
        <authorList>
            <person name="Xiao M."/>
        </authorList>
    </citation>
    <scope>NUCLEOTIDE SEQUENCE [LARGE SCALE GENOMIC DNA]</scope>
    <source>
        <strain evidence="2 3">CICC 24913</strain>
    </source>
</reference>
<proteinExistence type="predicted"/>
<keyword evidence="3" id="KW-1185">Reference proteome</keyword>
<dbReference type="EMBL" id="JAKOOW010000018">
    <property type="protein sequence ID" value="MCG6503756.1"/>
    <property type="molecule type" value="Genomic_DNA"/>
</dbReference>